<organism evidence="3 4">
    <name type="scientific">Paenibacillus athensensis</name>
    <dbReference type="NCBI Taxonomy" id="1967502"/>
    <lineage>
        <taxon>Bacteria</taxon>
        <taxon>Bacillati</taxon>
        <taxon>Bacillota</taxon>
        <taxon>Bacilli</taxon>
        <taxon>Bacillales</taxon>
        <taxon>Paenibacillaceae</taxon>
        <taxon>Paenibacillus</taxon>
    </lineage>
</organism>
<dbReference type="PROSITE" id="PS51272">
    <property type="entry name" value="SLH"/>
    <property type="match status" value="3"/>
</dbReference>
<evidence type="ECO:0000259" key="2">
    <source>
        <dbReference type="PROSITE" id="PS51272"/>
    </source>
</evidence>
<dbReference type="PANTHER" id="PTHR31149:SF11">
    <property type="entry name" value="187-KDA MICROTUBULE-ASSOCIATED PROTEIN AIR9"/>
    <property type="match status" value="1"/>
</dbReference>
<dbReference type="AlphaFoldDB" id="A0A4Y8PYM9"/>
<feature type="domain" description="SLH" evidence="2">
    <location>
        <begin position="722"/>
        <end position="784"/>
    </location>
</feature>
<keyword evidence="4" id="KW-1185">Reference proteome</keyword>
<dbReference type="RefSeq" id="WP_134754824.1">
    <property type="nucleotide sequence ID" value="NZ_MYFO02000002.1"/>
</dbReference>
<dbReference type="Pfam" id="PF23197">
    <property type="entry name" value="IG_AIR9"/>
    <property type="match status" value="3"/>
</dbReference>
<dbReference type="InterPro" id="IPR056284">
    <property type="entry name" value="AIR9-like_A9"/>
</dbReference>
<feature type="region of interest" description="Disordered" evidence="1">
    <location>
        <begin position="44"/>
        <end position="69"/>
    </location>
</feature>
<feature type="domain" description="SLH" evidence="2">
    <location>
        <begin position="658"/>
        <end position="721"/>
    </location>
</feature>
<feature type="domain" description="SLH" evidence="2">
    <location>
        <begin position="787"/>
        <end position="847"/>
    </location>
</feature>
<accession>A0A4Y8PYM9</accession>
<dbReference type="Gene3D" id="2.60.40.2700">
    <property type="match status" value="3"/>
</dbReference>
<dbReference type="OrthoDB" id="614750at2"/>
<dbReference type="Proteomes" id="UP000298246">
    <property type="component" value="Unassembled WGS sequence"/>
</dbReference>
<dbReference type="EMBL" id="MYFO01000023">
    <property type="protein sequence ID" value="TFE85826.1"/>
    <property type="molecule type" value="Genomic_DNA"/>
</dbReference>
<evidence type="ECO:0000313" key="4">
    <source>
        <dbReference type="Proteomes" id="UP000298246"/>
    </source>
</evidence>
<protein>
    <recommendedName>
        <fullName evidence="2">SLH domain-containing protein</fullName>
    </recommendedName>
</protein>
<feature type="compositionally biased region" description="Low complexity" evidence="1">
    <location>
        <begin position="44"/>
        <end position="55"/>
    </location>
</feature>
<sequence length="847" mass="89560">MVKNNDDAEWQASMDKRAKLKKYGKVARTSMLAITMGMSWTAGHASAASPGAEPAAQPPGPQVASAAAPPQYTGNSLHYFKNVFLPQSKYFNSSSSGETAPVANNVTISGITTVGQTLSGTYDYSDAESDAESGTTVQWYRSDDQGLTINYTPIGGATGGSYTLTLADVGKYITFVVTPRASVTPFEGASAGSTTLSPVAYAPTAPTATGVNVSGSAVAGQTLSGTYTYGDLNSDAESGTTVQWYRSDDAGQTVNYTPISGATGVSYTLTGADVGKYITFVVTPRTTVAPTDGSAAKSEATGPITVAPAAPTASAVAISGTARAGQTLTGSYTYGDVNSDAESGTTFQWYRSDDAGQSVNYMAISGATGASYTLTGADVGKYLTFVVTPRTAVAPTDGAAVKSEPTARVMDKISSSSTTTTVSEPKEEEALIEVVAVKKNVETQDSAKLLLTRDKDTKAITLANFHFYTDGVKQSSQDASKKETIAVRAKSLKDAQKVYADISGDAVSVLRDNQQRLAVITGDVAIDLPTISVPVNDLVQQTGVAADKLKIEINIEKQPAAVKEQAGEWASLQHATVIGEPYKFSLNVNDGTGAMPIVQYGNRYAYQTIPIPEGIADLNSLGAVMLMDGKYVPVPVRIVDEGHALLHTPTNVTVMLIQRNEDFADIADHWSKDDVRLMANKGNVQGDAAGQYNPDQQLTRAEFADLLVKAFGLGHQDTAGQGPQFNDLPDDPKLKESIAIVVGDGLFNGITDEEFAPDEGVTREQMITVLMRFYKEFELESTPDQEPPVYTDSEQTSGWAQADVNAANEAGIITGYENATVRPLHVGTRAEATALIRRFLQKTNLIN</sequence>
<evidence type="ECO:0000313" key="3">
    <source>
        <dbReference type="EMBL" id="TFE85826.1"/>
    </source>
</evidence>
<evidence type="ECO:0000256" key="1">
    <source>
        <dbReference type="SAM" id="MobiDB-lite"/>
    </source>
</evidence>
<dbReference type="PANTHER" id="PTHR31149">
    <property type="entry name" value="EXPRESSED PROTEIN"/>
    <property type="match status" value="1"/>
</dbReference>
<dbReference type="InterPro" id="IPR001119">
    <property type="entry name" value="SLH_dom"/>
</dbReference>
<dbReference type="Pfam" id="PF00395">
    <property type="entry name" value="SLH"/>
    <property type="match status" value="3"/>
</dbReference>
<reference evidence="3 4" key="1">
    <citation type="submission" date="2017-03" db="EMBL/GenBank/DDBJ databases">
        <title>Isolation of Levoglucosan Utilizing Bacteria.</title>
        <authorList>
            <person name="Arya A.S."/>
        </authorList>
    </citation>
    <scope>NUCLEOTIDE SEQUENCE [LARGE SCALE GENOMIC DNA]</scope>
    <source>
        <strain evidence="3 4">MEC069</strain>
    </source>
</reference>
<gene>
    <name evidence="3" type="ORF">B5M42_16690</name>
</gene>
<proteinExistence type="predicted"/>
<name>A0A4Y8PYM9_9BACL</name>
<comment type="caution">
    <text evidence="3">The sequence shown here is derived from an EMBL/GenBank/DDBJ whole genome shotgun (WGS) entry which is preliminary data.</text>
</comment>